<dbReference type="InterPro" id="IPR036633">
    <property type="entry name" value="Prn/Lys/Arg_de-COase_C_sf"/>
</dbReference>
<evidence type="ECO:0000256" key="1">
    <source>
        <dbReference type="ARBA" id="ARBA00001933"/>
    </source>
</evidence>
<dbReference type="Gene3D" id="3.90.100.10">
    <property type="entry name" value="Orn/Lys/Arg decarboxylase, C-terminal domain"/>
    <property type="match status" value="1"/>
</dbReference>
<evidence type="ECO:0000256" key="2">
    <source>
        <dbReference type="ARBA" id="ARBA00010671"/>
    </source>
</evidence>
<dbReference type="GO" id="GO:0016831">
    <property type="term" value="F:carboxy-lyase activity"/>
    <property type="evidence" value="ECO:0007669"/>
    <property type="project" value="UniProtKB-KW"/>
</dbReference>
<dbReference type="SUPFAM" id="SSF53383">
    <property type="entry name" value="PLP-dependent transferases"/>
    <property type="match status" value="1"/>
</dbReference>
<dbReference type="AlphaFoldDB" id="A0AAV4LEB4"/>
<comment type="caution">
    <text evidence="7">The sequence shown here is derived from an EMBL/GenBank/DDBJ whole genome shotgun (WGS) entry which is preliminary data.</text>
</comment>
<keyword evidence="8" id="KW-1185">Reference proteome</keyword>
<dbReference type="Pfam" id="PF01276">
    <property type="entry name" value="OKR_DC_1"/>
    <property type="match status" value="1"/>
</dbReference>
<keyword evidence="3" id="KW-0210">Decarboxylase</keyword>
<proteinExistence type="inferred from homology"/>
<organism evidence="7 8">
    <name type="scientific">Collibacillus ludicampi</name>
    <dbReference type="NCBI Taxonomy" id="2771369"/>
    <lineage>
        <taxon>Bacteria</taxon>
        <taxon>Bacillati</taxon>
        <taxon>Bacillota</taxon>
        <taxon>Bacilli</taxon>
        <taxon>Bacillales</taxon>
        <taxon>Alicyclobacillaceae</taxon>
        <taxon>Collibacillus</taxon>
    </lineage>
</organism>
<dbReference type="Proteomes" id="UP001057291">
    <property type="component" value="Unassembled WGS sequence"/>
</dbReference>
<dbReference type="InterPro" id="IPR015421">
    <property type="entry name" value="PyrdxlP-dep_Trfase_major"/>
</dbReference>
<dbReference type="InterPro" id="IPR015424">
    <property type="entry name" value="PyrdxlP-dep_Trfase"/>
</dbReference>
<evidence type="ECO:0000313" key="8">
    <source>
        <dbReference type="Proteomes" id="UP001057291"/>
    </source>
</evidence>
<name>A0AAV4LEB4_9BACL</name>
<evidence type="ECO:0000256" key="5">
    <source>
        <dbReference type="ARBA" id="ARBA00023239"/>
    </source>
</evidence>
<feature type="domain" description="Orn/Lys/Arg decarboxylases family 1 pyridoxal-P attachment site" evidence="6">
    <location>
        <begin position="219"/>
        <end position="233"/>
    </location>
</feature>
<dbReference type="PANTHER" id="PTHR43277:SF3">
    <property type="entry name" value="DECARBOXYLASE, PUTATIVE-RELATED"/>
    <property type="match status" value="1"/>
</dbReference>
<dbReference type="InterPro" id="IPR008286">
    <property type="entry name" value="Prn/Lys/Arg_de-COase_C"/>
</dbReference>
<evidence type="ECO:0000256" key="3">
    <source>
        <dbReference type="ARBA" id="ARBA00022793"/>
    </source>
</evidence>
<dbReference type="RefSeq" id="WP_282199162.1">
    <property type="nucleotide sequence ID" value="NZ_BOQE01000001.1"/>
</dbReference>
<protein>
    <submittedName>
        <fullName evidence="7">Arginine decarboxylase</fullName>
    </submittedName>
</protein>
<accession>A0AAV4LEB4</accession>
<dbReference type="Pfam" id="PF03711">
    <property type="entry name" value="OKR_DC_1_C"/>
    <property type="match status" value="1"/>
</dbReference>
<dbReference type="EMBL" id="BOQE01000001">
    <property type="protein sequence ID" value="GIM46009.1"/>
    <property type="molecule type" value="Genomic_DNA"/>
</dbReference>
<dbReference type="Gene3D" id="3.40.640.10">
    <property type="entry name" value="Type I PLP-dependent aspartate aminotransferase-like (Major domain)"/>
    <property type="match status" value="1"/>
</dbReference>
<evidence type="ECO:0000256" key="4">
    <source>
        <dbReference type="ARBA" id="ARBA00022898"/>
    </source>
</evidence>
<dbReference type="InterPro" id="IPR052357">
    <property type="entry name" value="Orn_Lys_Arg_decarboxylase-I"/>
</dbReference>
<keyword evidence="4" id="KW-0663">Pyridoxal phosphate</keyword>
<dbReference type="CDD" id="cd00615">
    <property type="entry name" value="Orn_deC_like"/>
    <property type="match status" value="1"/>
</dbReference>
<reference evidence="7" key="1">
    <citation type="journal article" date="2023" name="Int. J. Syst. Evol. Microbiol.">
        <title>Collibacillus ludicampi gen. nov., sp. nov., a new soil bacterium of the family Alicyclobacillaceae.</title>
        <authorList>
            <person name="Jojima T."/>
            <person name="Ioku Y."/>
            <person name="Fukuta Y."/>
            <person name="Shirasaka N."/>
            <person name="Matsumura Y."/>
            <person name="Mori M."/>
        </authorList>
    </citation>
    <scope>NUCLEOTIDE SEQUENCE</scope>
    <source>
        <strain evidence="7">TP075</strain>
    </source>
</reference>
<dbReference type="PANTHER" id="PTHR43277">
    <property type="entry name" value="ARGININE DECARBOXYLASE"/>
    <property type="match status" value="1"/>
</dbReference>
<dbReference type="InterPro" id="IPR000310">
    <property type="entry name" value="Orn/Lys/Arg_deCO2ase_major_dom"/>
</dbReference>
<keyword evidence="5" id="KW-0456">Lyase</keyword>
<dbReference type="PROSITE" id="PS00703">
    <property type="entry name" value="OKR_DC_1"/>
    <property type="match status" value="1"/>
</dbReference>
<dbReference type="SUPFAM" id="SSF55904">
    <property type="entry name" value="Ornithine decarboxylase C-terminal domain"/>
    <property type="match status" value="1"/>
</dbReference>
<sequence>MNTRLPLFEAIRAHLKKNPLPLHVPGHKMGRGFSRSLAPWFAQALTLDLTELSGLDDLHQPEGAIREAEALAAEAFGAKETYFLVNGSTAGNYAMLMTACRPGDKVIVPRNAHKSVWQGMILAGAHPVYITPEVDSRFALATVILPQTVEEALKQHPDVKAVLITNPTYHGICSYLKQIAEICHRYNVLLLVDEAHGAHFAFHEKLPMTAMEAGADLAVQSTHKMLGSLTQTAMLHAQHDRYDRARLQTMLRMVQSTSPSYLLMLSLDAARHYMVTEGRKDLDEALTALDQAWEQARSLGVSLYQGGAHVHERDPFKWWIRTIDHGRTGFETARALEEQGVFCEMADSTGILAVFSYADRMKQMDRFLQAISRVLTIPLSENPSTFSGEGAFISDMFLQIPEMELLPGEAIHKPYTVVPLREAAGRIAAEPVIPYPPGIPWIVPGERFSQELVERMRAYVQAGGRLQGVADPSLKTVRVF</sequence>
<evidence type="ECO:0000313" key="7">
    <source>
        <dbReference type="EMBL" id="GIM46009.1"/>
    </source>
</evidence>
<gene>
    <name evidence="7" type="primary">speA</name>
    <name evidence="7" type="ORF">DNHGIG_15580</name>
</gene>
<evidence type="ECO:0000259" key="6">
    <source>
        <dbReference type="PROSITE" id="PS00703"/>
    </source>
</evidence>
<comment type="cofactor">
    <cofactor evidence="1">
        <name>pyridoxal 5'-phosphate</name>
        <dbReference type="ChEBI" id="CHEBI:597326"/>
    </cofactor>
</comment>
<comment type="similarity">
    <text evidence="2">Belongs to the Orn/Lys/Arg decarboxylase class-I family.</text>
</comment>